<dbReference type="STRING" id="1408416.GCA_000702765_00471"/>
<dbReference type="AlphaFoldDB" id="A0A449BLC4"/>
<dbReference type="KEGG" id="ahk:NCTC10172_01308"/>
<protein>
    <recommendedName>
        <fullName evidence="4">5-methylcytosine-specific restriction enzyme B</fullName>
    </recommendedName>
</protein>
<keyword evidence="1" id="KW-1133">Transmembrane helix</keyword>
<dbReference type="Gene3D" id="3.40.50.300">
    <property type="entry name" value="P-loop containing nucleotide triphosphate hydrolases"/>
    <property type="match status" value="1"/>
</dbReference>
<evidence type="ECO:0000313" key="3">
    <source>
        <dbReference type="Proteomes" id="UP000290909"/>
    </source>
</evidence>
<evidence type="ECO:0008006" key="4">
    <source>
        <dbReference type="Google" id="ProtNLM"/>
    </source>
</evidence>
<dbReference type="SUPFAM" id="SSF52540">
    <property type="entry name" value="P-loop containing nucleoside triphosphate hydrolases"/>
    <property type="match status" value="1"/>
</dbReference>
<dbReference type="Proteomes" id="UP000290909">
    <property type="component" value="Chromosome"/>
</dbReference>
<feature type="transmembrane region" description="Helical" evidence="1">
    <location>
        <begin position="20"/>
        <end position="42"/>
    </location>
</feature>
<keyword evidence="3" id="KW-1185">Reference proteome</keyword>
<dbReference type="RefSeq" id="WP_051658967.1">
    <property type="nucleotide sequence ID" value="NZ_LR215050.1"/>
</dbReference>
<gene>
    <name evidence="2" type="ORF">NCTC10172_01308</name>
</gene>
<keyword evidence="1" id="KW-0472">Membrane</keyword>
<name>A0A449BLC4_9MOLU</name>
<feature type="transmembrane region" description="Helical" evidence="1">
    <location>
        <begin position="54"/>
        <end position="82"/>
    </location>
</feature>
<dbReference type="InterPro" id="IPR027417">
    <property type="entry name" value="P-loop_NTPase"/>
</dbReference>
<sequence>MEQFAEWFVGLFREIVRNIWSFITGFSTLIYQGFIGNFITYAKDFIHKSESFNFLDWVFSIIGIILILLLYILLITLIVFLVRKYFKFVSVEKDKETLMEEVSNLSFELNKLLDEKNASLALSKETDQNLKKEDKQDKNRFSLLPEIDLKYKRKNLITLMKSEDQLRLDELVKRFINFSATNLNLYYSEKTVRIFFAGMATSKTMILEGISGTGKTSLAYAMGKFFNHDASIISVQPSWRDRSEMLGYFNEFTKKFNETEFLKALYEATYRDDLTFIVLDEMNLARVEYYFADFLSILEMPNKEEWKIQLINDIKEDDPFHLKQGKLQIPENVWFIGTANRDDSTFAITDKVYDRVASIEMNDKAVFFNAERENHVELTYSYVSGLFNEALENFQISQKTLENLQKLDDFIIDKFQIAFGNRINKQIHTFIPVYMAAGGNEIEALDYLVSRKIIRKFESLNLPFLQKELEDLVSLIDKLFGKMNFNDTKKMIKTYIKSF</sequence>
<dbReference type="EMBL" id="LR215050">
    <property type="protein sequence ID" value="VEU83234.1"/>
    <property type="molecule type" value="Genomic_DNA"/>
</dbReference>
<reference evidence="2 3" key="1">
    <citation type="submission" date="2019-01" db="EMBL/GenBank/DDBJ databases">
        <authorList>
            <consortium name="Pathogen Informatics"/>
        </authorList>
    </citation>
    <scope>NUCLEOTIDE SEQUENCE [LARGE SCALE GENOMIC DNA]</scope>
    <source>
        <strain evidence="2 3">NCTC10172</strain>
    </source>
</reference>
<evidence type="ECO:0000256" key="1">
    <source>
        <dbReference type="SAM" id="Phobius"/>
    </source>
</evidence>
<keyword evidence="1" id="KW-0812">Transmembrane</keyword>
<evidence type="ECO:0000313" key="2">
    <source>
        <dbReference type="EMBL" id="VEU83234.1"/>
    </source>
</evidence>
<organism evidence="2 3">
    <name type="scientific">Acholeplasma hippikon</name>
    <dbReference type="NCBI Taxonomy" id="264636"/>
    <lineage>
        <taxon>Bacteria</taxon>
        <taxon>Bacillati</taxon>
        <taxon>Mycoplasmatota</taxon>
        <taxon>Mollicutes</taxon>
        <taxon>Acholeplasmatales</taxon>
        <taxon>Acholeplasmataceae</taxon>
        <taxon>Acholeplasma</taxon>
    </lineage>
</organism>
<proteinExistence type="predicted"/>
<accession>A0A449BLC4</accession>